<proteinExistence type="predicted"/>
<dbReference type="InterPro" id="IPR000866">
    <property type="entry name" value="AhpC/TSA"/>
</dbReference>
<dbReference type="Gene3D" id="3.40.30.10">
    <property type="entry name" value="Glutaredoxin"/>
    <property type="match status" value="1"/>
</dbReference>
<keyword evidence="1" id="KW-0472">Membrane</keyword>
<dbReference type="GO" id="GO:0004800">
    <property type="term" value="F:thyroxine 5'-deiodinase activity"/>
    <property type="evidence" value="ECO:0007669"/>
    <property type="project" value="InterPro"/>
</dbReference>
<evidence type="ECO:0000313" key="4">
    <source>
        <dbReference type="Proteomes" id="UP000294489"/>
    </source>
</evidence>
<gene>
    <name evidence="3" type="ORF">DFO67_11064</name>
</gene>
<feature type="domain" description="Thioredoxin" evidence="2">
    <location>
        <begin position="39"/>
        <end position="190"/>
    </location>
</feature>
<protein>
    <submittedName>
        <fullName evidence="3">AhpC/TSA family protein</fullName>
    </submittedName>
</protein>
<dbReference type="InterPro" id="IPR013766">
    <property type="entry name" value="Thioredoxin_domain"/>
</dbReference>
<accession>A0A4R8FVZ4</accession>
<feature type="transmembrane region" description="Helical" evidence="1">
    <location>
        <begin position="266"/>
        <end position="283"/>
    </location>
</feature>
<evidence type="ECO:0000256" key="1">
    <source>
        <dbReference type="SAM" id="Phobius"/>
    </source>
</evidence>
<dbReference type="InterPro" id="IPR036249">
    <property type="entry name" value="Thioredoxin-like_sf"/>
</dbReference>
<dbReference type="GO" id="GO:0042403">
    <property type="term" value="P:thyroid hormone metabolic process"/>
    <property type="evidence" value="ECO:0007669"/>
    <property type="project" value="TreeGrafter"/>
</dbReference>
<dbReference type="OrthoDB" id="9781543at2"/>
<name>A0A4R8FVZ4_9GAMM</name>
<sequence>MEDTQLLSSGTEEKRHNYTRFHPKTLGRDAKLVMQSVGPLPGEKAPDFTLHDTEGRTWTLSELQGRPVVLIFGSGTCPMTTGSLPGLNQLYREVGDQAQWLMVYVREAHPGEDMPAHESYEQKRNQAQRMVDEEGIAWPILIGELNGHTHHAYTELPNHIYLIDREGYVAFRGEFAHAPTLYKVLAQLEAQNGFGPVSPSLDRSMHMLGATAYGWRGPRRGGKVSMEDLVRGAPPLAANLKMGEMMQPLLTPLASRSRPLSTKTKVVMGLGLVGLAALALRGYRQR</sequence>
<keyword evidence="1" id="KW-0812">Transmembrane</keyword>
<comment type="caution">
    <text evidence="3">The sequence shown here is derived from an EMBL/GenBank/DDBJ whole genome shotgun (WGS) entry which is preliminary data.</text>
</comment>
<reference evidence="3 4" key="1">
    <citation type="submission" date="2019-03" db="EMBL/GenBank/DDBJ databases">
        <title>Freshwater and sediment microbial communities from various areas in North America, analyzing microbe dynamics in response to fracking.</title>
        <authorList>
            <person name="Lamendella R."/>
        </authorList>
    </citation>
    <scope>NUCLEOTIDE SEQUENCE [LARGE SCALE GENOMIC DNA]</scope>
    <source>
        <strain evidence="3 4">6_TX</strain>
    </source>
</reference>
<dbReference type="PANTHER" id="PTHR11781">
    <property type="entry name" value="IODOTHYRONINE DEIODINASE"/>
    <property type="match status" value="1"/>
</dbReference>
<dbReference type="Proteomes" id="UP000294489">
    <property type="component" value="Unassembled WGS sequence"/>
</dbReference>
<dbReference type="PROSITE" id="PS51352">
    <property type="entry name" value="THIOREDOXIN_2"/>
    <property type="match status" value="1"/>
</dbReference>
<dbReference type="SUPFAM" id="SSF52833">
    <property type="entry name" value="Thioredoxin-like"/>
    <property type="match status" value="1"/>
</dbReference>
<keyword evidence="1" id="KW-1133">Transmembrane helix</keyword>
<dbReference type="PANTHER" id="PTHR11781:SF22">
    <property type="entry name" value="TYPE I IODOTHYRONINE DEIODINASE"/>
    <property type="match status" value="1"/>
</dbReference>
<organism evidence="3 4">
    <name type="scientific">Modicisalibacter xianhensis</name>
    <dbReference type="NCBI Taxonomy" id="442341"/>
    <lineage>
        <taxon>Bacteria</taxon>
        <taxon>Pseudomonadati</taxon>
        <taxon>Pseudomonadota</taxon>
        <taxon>Gammaproteobacteria</taxon>
        <taxon>Oceanospirillales</taxon>
        <taxon>Halomonadaceae</taxon>
        <taxon>Modicisalibacter</taxon>
    </lineage>
</organism>
<dbReference type="Pfam" id="PF00578">
    <property type="entry name" value="AhpC-TSA"/>
    <property type="match status" value="1"/>
</dbReference>
<dbReference type="AlphaFoldDB" id="A0A4R8FVZ4"/>
<evidence type="ECO:0000259" key="2">
    <source>
        <dbReference type="PROSITE" id="PS51352"/>
    </source>
</evidence>
<evidence type="ECO:0000313" key="3">
    <source>
        <dbReference type="EMBL" id="TDX28364.1"/>
    </source>
</evidence>
<dbReference type="EMBL" id="SOEC01000010">
    <property type="protein sequence ID" value="TDX28364.1"/>
    <property type="molecule type" value="Genomic_DNA"/>
</dbReference>
<dbReference type="GO" id="GO:0016209">
    <property type="term" value="F:antioxidant activity"/>
    <property type="evidence" value="ECO:0007669"/>
    <property type="project" value="InterPro"/>
</dbReference>
<dbReference type="InterPro" id="IPR000643">
    <property type="entry name" value="Iodothyronine_deiodinase"/>
</dbReference>
<dbReference type="RefSeq" id="WP_134018213.1">
    <property type="nucleotide sequence ID" value="NZ_SOEC01000010.1"/>
</dbReference>